<dbReference type="OrthoDB" id="1046097at2"/>
<dbReference type="InterPro" id="IPR032338">
    <property type="entry name" value="DUF4858"/>
</dbReference>
<name>U6RG08_9BACT</name>
<dbReference type="AlphaFoldDB" id="U6RG08"/>
<organism evidence="2 3">
    <name type="scientific">Phocaeicola massiliensis B84634 = Timone 84634 = DSM 17679 = JCM 13223</name>
    <dbReference type="NCBI Taxonomy" id="1121098"/>
    <lineage>
        <taxon>Bacteria</taxon>
        <taxon>Pseudomonadati</taxon>
        <taxon>Bacteroidota</taxon>
        <taxon>Bacteroidia</taxon>
        <taxon>Bacteroidales</taxon>
        <taxon>Bacteroidaceae</taxon>
        <taxon>Phocaeicola</taxon>
    </lineage>
</organism>
<dbReference type="EMBL" id="AQHY01000020">
    <property type="protein sequence ID" value="EOA55410.1"/>
    <property type="molecule type" value="Genomic_DNA"/>
</dbReference>
<dbReference type="HOGENOM" id="CLU_1105406_0_0_10"/>
<sequence length="251" mass="28931">MTQRVSLSILLCTLAALTAQAQWSKQDSLRLQQLLNGEEELIINKEAVKSIHFDFKPTKDAIQGSPMISQDKPWMKFLDALPKNFGDTTQWIKPQYVRFTPYTPYTRWDEDPVNDPIITNEKELKISMVLNVNSAIKYDVREQRVILTGKNNNAIQVSVGATYTFDAEKLLYENLTTRGRAIKRNRKHANAWKSYMDYIPTLQDTVKKDTTLMMELLRKQAERLYPGVVESSDSLLLKNKVNGQNQTKESR</sequence>
<evidence type="ECO:0000313" key="3">
    <source>
        <dbReference type="Proteomes" id="UP000017831"/>
    </source>
</evidence>
<gene>
    <name evidence="2" type="ORF">HMPREF1534_01583</name>
</gene>
<feature type="signal peptide" evidence="1">
    <location>
        <begin position="1"/>
        <end position="21"/>
    </location>
</feature>
<feature type="chain" id="PRO_5004676620" description="DUF4858 domain-containing protein" evidence="1">
    <location>
        <begin position="22"/>
        <end position="251"/>
    </location>
</feature>
<evidence type="ECO:0000256" key="1">
    <source>
        <dbReference type="SAM" id="SignalP"/>
    </source>
</evidence>
<evidence type="ECO:0008006" key="4">
    <source>
        <dbReference type="Google" id="ProtNLM"/>
    </source>
</evidence>
<dbReference type="GeneID" id="60062433"/>
<dbReference type="Proteomes" id="UP000017831">
    <property type="component" value="Unassembled WGS sequence"/>
</dbReference>
<accession>U6RG08</accession>
<dbReference type="RefSeq" id="WP_005939346.1">
    <property type="nucleotide sequence ID" value="NZ_KB890375.1"/>
</dbReference>
<protein>
    <recommendedName>
        <fullName evidence="4">DUF4858 domain-containing protein</fullName>
    </recommendedName>
</protein>
<keyword evidence="1" id="KW-0732">Signal</keyword>
<proteinExistence type="predicted"/>
<dbReference type="PATRIC" id="fig|1121098.3.peg.1611"/>
<dbReference type="Pfam" id="PF16150">
    <property type="entry name" value="DUF4858"/>
    <property type="match status" value="1"/>
</dbReference>
<reference evidence="2 3" key="1">
    <citation type="submission" date="2013-04" db="EMBL/GenBank/DDBJ databases">
        <title>The Genome Sequence of Bacteroides massiliensis DSM 17679.</title>
        <authorList>
            <consortium name="The Broad Institute Genomics Platform"/>
            <person name="Earl A."/>
            <person name="Ward D."/>
            <person name="Feldgarden M."/>
            <person name="Gevers D."/>
            <person name="Martens E."/>
            <person name="Fenner L."/>
            <person name="Roux V."/>
            <person name="Mallet M.N."/>
            <person name="Raoult D."/>
            <person name="Walker B."/>
            <person name="Young S."/>
            <person name="Zeng Q."/>
            <person name="Gargeya S."/>
            <person name="Fitzgerald M."/>
            <person name="Haas B."/>
            <person name="Abouelleil A."/>
            <person name="Allen A.W."/>
            <person name="Alvarado L."/>
            <person name="Arachchi H.M."/>
            <person name="Berlin A.M."/>
            <person name="Chapman S.B."/>
            <person name="Gainer-Dewar J."/>
            <person name="Goldberg J."/>
            <person name="Griggs A."/>
            <person name="Gujja S."/>
            <person name="Hansen M."/>
            <person name="Howarth C."/>
            <person name="Imamovic A."/>
            <person name="Ireland A."/>
            <person name="Larimer J."/>
            <person name="McCowan C."/>
            <person name="Murphy C."/>
            <person name="Pearson M."/>
            <person name="Poon T.W."/>
            <person name="Priest M."/>
            <person name="Roberts A."/>
            <person name="Saif S."/>
            <person name="Shea T."/>
            <person name="Sisk P."/>
            <person name="Sykes S."/>
            <person name="Wortman J."/>
            <person name="Nusbaum C."/>
            <person name="Birren B."/>
        </authorList>
    </citation>
    <scope>NUCLEOTIDE SEQUENCE [LARGE SCALE GENOMIC DNA]</scope>
    <source>
        <strain evidence="3">B84634 / Timone 84634 / DSM 17679 / JCM 13223</strain>
    </source>
</reference>
<keyword evidence="3" id="KW-1185">Reference proteome</keyword>
<comment type="caution">
    <text evidence="2">The sequence shown here is derived from an EMBL/GenBank/DDBJ whole genome shotgun (WGS) entry which is preliminary data.</text>
</comment>
<evidence type="ECO:0000313" key="2">
    <source>
        <dbReference type="EMBL" id="EOA55410.1"/>
    </source>
</evidence>
<dbReference type="eggNOG" id="ENOG50302GT">
    <property type="taxonomic scope" value="Bacteria"/>
</dbReference>
<dbReference type="STRING" id="1121098.HMPREF1534_01583"/>